<dbReference type="SUPFAM" id="SSF50685">
    <property type="entry name" value="Barwin-like endoglucanases"/>
    <property type="match status" value="1"/>
</dbReference>
<dbReference type="Gene3D" id="2.40.40.10">
    <property type="entry name" value="RlpA-like domain"/>
    <property type="match status" value="1"/>
</dbReference>
<dbReference type="EMBL" id="JBBUTF010000016">
    <property type="protein sequence ID" value="MEK8027718.1"/>
    <property type="molecule type" value="Genomic_DNA"/>
</dbReference>
<dbReference type="RefSeq" id="WP_341375500.1">
    <property type="nucleotide sequence ID" value="NZ_JBBUTF010000016.1"/>
</dbReference>
<sequence length="206" mass="21121">MPLSALPSRPGLRVWSRMAVLVALLGAAGGHAAWAADAPATRRAKPKAVATTTAAEGPISFYAQRFHGRRTANGERMDNGELTMAHPDLPFGTQVRVTNLQNQRTTVLRVNDRGPFAGRRVADVSRAAAELLGFVQRGVTTARLEVVSVVGTAGAVAGAAAQAAADAASATVTGVGHALGALESQVLPATERARPAVTGAAERSAD</sequence>
<reference evidence="6 7" key="1">
    <citation type="submission" date="2024-04" db="EMBL/GenBank/DDBJ databases">
        <title>Novel species of the genus Ideonella isolated from streams.</title>
        <authorList>
            <person name="Lu H."/>
        </authorList>
    </citation>
    <scope>NUCLEOTIDE SEQUENCE [LARGE SCALE GENOMIC DNA]</scope>
    <source>
        <strain evidence="6 7">BYS139W</strain>
    </source>
</reference>
<dbReference type="Proteomes" id="UP001368500">
    <property type="component" value="Unassembled WGS sequence"/>
</dbReference>
<dbReference type="EC" id="4.2.2.-" evidence="3"/>
<evidence type="ECO:0000256" key="3">
    <source>
        <dbReference type="HAMAP-Rule" id="MF_02071"/>
    </source>
</evidence>
<keyword evidence="7" id="KW-1185">Reference proteome</keyword>
<dbReference type="InterPro" id="IPR012997">
    <property type="entry name" value="RplA"/>
</dbReference>
<dbReference type="CDD" id="cd22268">
    <property type="entry name" value="DPBB_RlpA-like"/>
    <property type="match status" value="1"/>
</dbReference>
<dbReference type="InterPro" id="IPR009009">
    <property type="entry name" value="RlpA-like_DPBB"/>
</dbReference>
<evidence type="ECO:0000313" key="6">
    <source>
        <dbReference type="EMBL" id="MEK8027718.1"/>
    </source>
</evidence>
<proteinExistence type="inferred from homology"/>
<keyword evidence="1 3" id="KW-0456">Lyase</keyword>
<evidence type="ECO:0000256" key="2">
    <source>
        <dbReference type="ARBA" id="ARBA00023316"/>
    </source>
</evidence>
<evidence type="ECO:0000256" key="1">
    <source>
        <dbReference type="ARBA" id="ARBA00023239"/>
    </source>
</evidence>
<dbReference type="NCBIfam" id="TIGR00413">
    <property type="entry name" value="rlpA"/>
    <property type="match status" value="1"/>
</dbReference>
<dbReference type="Pfam" id="PF03330">
    <property type="entry name" value="DPBB_1"/>
    <property type="match status" value="1"/>
</dbReference>
<evidence type="ECO:0000259" key="5">
    <source>
        <dbReference type="Pfam" id="PF03330"/>
    </source>
</evidence>
<feature type="domain" description="RlpA-like protein double-psi beta-barrel" evidence="5">
    <location>
        <begin position="56"/>
        <end position="140"/>
    </location>
</feature>
<dbReference type="PANTHER" id="PTHR34183">
    <property type="entry name" value="ENDOLYTIC PEPTIDOGLYCAN TRANSGLYCOSYLASE RLPA"/>
    <property type="match status" value="1"/>
</dbReference>
<accession>A0ABU9BGM4</accession>
<dbReference type="PANTHER" id="PTHR34183:SF1">
    <property type="entry name" value="ENDOLYTIC PEPTIDOGLYCAN TRANSGLYCOSYLASE RLPA"/>
    <property type="match status" value="1"/>
</dbReference>
<evidence type="ECO:0000313" key="7">
    <source>
        <dbReference type="Proteomes" id="UP001368500"/>
    </source>
</evidence>
<organism evidence="6 7">
    <name type="scientific">Pseudaquabacterium rugosum</name>
    <dbReference type="NCBI Taxonomy" id="2984194"/>
    <lineage>
        <taxon>Bacteria</taxon>
        <taxon>Pseudomonadati</taxon>
        <taxon>Pseudomonadota</taxon>
        <taxon>Betaproteobacteria</taxon>
        <taxon>Burkholderiales</taxon>
        <taxon>Sphaerotilaceae</taxon>
        <taxon>Pseudaquabacterium</taxon>
    </lineage>
</organism>
<protein>
    <recommendedName>
        <fullName evidence="3">Endolytic peptidoglycan transglycosylase RlpA</fullName>
        <ecNumber evidence="3">4.2.2.-</ecNumber>
    </recommendedName>
</protein>
<dbReference type="InterPro" id="IPR034718">
    <property type="entry name" value="RlpA"/>
</dbReference>
<dbReference type="InterPro" id="IPR036908">
    <property type="entry name" value="RlpA-like_sf"/>
</dbReference>
<evidence type="ECO:0000256" key="4">
    <source>
        <dbReference type="RuleBase" id="RU003495"/>
    </source>
</evidence>
<gene>
    <name evidence="3" type="primary">rlpA</name>
    <name evidence="6" type="ORF">AACH11_17270</name>
</gene>
<dbReference type="HAMAP" id="MF_02071">
    <property type="entry name" value="RlpA"/>
    <property type="match status" value="1"/>
</dbReference>
<comment type="function">
    <text evidence="3">Lytic transglycosylase with a strong preference for naked glycan strands that lack stem peptides.</text>
</comment>
<name>A0ABU9BGM4_9BURK</name>
<comment type="caution">
    <text evidence="6">The sequence shown here is derived from an EMBL/GenBank/DDBJ whole genome shotgun (WGS) entry which is preliminary data.</text>
</comment>
<keyword evidence="2 3" id="KW-0961">Cell wall biogenesis/degradation</keyword>
<comment type="similarity">
    <text evidence="3 4">Belongs to the RlpA family.</text>
</comment>